<protein>
    <submittedName>
        <fullName evidence="1">Uncharacterized protein</fullName>
    </submittedName>
</protein>
<dbReference type="AlphaFoldDB" id="A0AAV4RJ33"/>
<reference evidence="1 2" key="1">
    <citation type="submission" date="2021-06" db="EMBL/GenBank/DDBJ databases">
        <title>Caerostris darwini draft genome.</title>
        <authorList>
            <person name="Kono N."/>
            <person name="Arakawa K."/>
        </authorList>
    </citation>
    <scope>NUCLEOTIDE SEQUENCE [LARGE SCALE GENOMIC DNA]</scope>
</reference>
<organism evidence="1 2">
    <name type="scientific">Caerostris darwini</name>
    <dbReference type="NCBI Taxonomy" id="1538125"/>
    <lineage>
        <taxon>Eukaryota</taxon>
        <taxon>Metazoa</taxon>
        <taxon>Ecdysozoa</taxon>
        <taxon>Arthropoda</taxon>
        <taxon>Chelicerata</taxon>
        <taxon>Arachnida</taxon>
        <taxon>Araneae</taxon>
        <taxon>Araneomorphae</taxon>
        <taxon>Entelegynae</taxon>
        <taxon>Araneoidea</taxon>
        <taxon>Araneidae</taxon>
        <taxon>Caerostris</taxon>
    </lineage>
</organism>
<comment type="caution">
    <text evidence="1">The sequence shown here is derived from an EMBL/GenBank/DDBJ whole genome shotgun (WGS) entry which is preliminary data.</text>
</comment>
<dbReference type="EMBL" id="BPLQ01006092">
    <property type="protein sequence ID" value="GIY20028.1"/>
    <property type="molecule type" value="Genomic_DNA"/>
</dbReference>
<evidence type="ECO:0000313" key="2">
    <source>
        <dbReference type="Proteomes" id="UP001054837"/>
    </source>
</evidence>
<name>A0AAV4RJ33_9ARAC</name>
<sequence length="142" mass="15493">MASFRPRIILEDHPAVLINDATSAIPKCHSVNRPRIARPLAHQLGMCGRCTGVEDVLGWALRLTRKHCNGKMASFRPRIILEDHPAVLITDTSSAIPKCHSVNQPGIARPLAHQLGMCGRSISVEGVLGWALRPTKKHCNGV</sequence>
<evidence type="ECO:0000313" key="1">
    <source>
        <dbReference type="EMBL" id="GIY20028.1"/>
    </source>
</evidence>
<gene>
    <name evidence="1" type="ORF">CDAR_531921</name>
</gene>
<proteinExistence type="predicted"/>
<accession>A0AAV4RJ33</accession>
<keyword evidence="2" id="KW-1185">Reference proteome</keyword>
<dbReference type="Proteomes" id="UP001054837">
    <property type="component" value="Unassembled WGS sequence"/>
</dbReference>